<keyword evidence="5" id="KW-1185">Reference proteome</keyword>
<dbReference type="InterPro" id="IPR057235">
    <property type="entry name" value="DUF7913"/>
</dbReference>
<feature type="transmembrane region" description="Helical" evidence="1">
    <location>
        <begin position="20"/>
        <end position="37"/>
    </location>
</feature>
<dbReference type="PANTHER" id="PTHR33913">
    <property type="entry name" value="ALEURONE LAYER MORPHOGENESIS PROTEIN"/>
    <property type="match status" value="1"/>
</dbReference>
<name>A0A9P1EFX6_CUSEU</name>
<organism evidence="4 5">
    <name type="scientific">Cuscuta europaea</name>
    <name type="common">European dodder</name>
    <dbReference type="NCBI Taxonomy" id="41803"/>
    <lineage>
        <taxon>Eukaryota</taxon>
        <taxon>Viridiplantae</taxon>
        <taxon>Streptophyta</taxon>
        <taxon>Embryophyta</taxon>
        <taxon>Tracheophyta</taxon>
        <taxon>Spermatophyta</taxon>
        <taxon>Magnoliopsida</taxon>
        <taxon>eudicotyledons</taxon>
        <taxon>Gunneridae</taxon>
        <taxon>Pentapetalae</taxon>
        <taxon>asterids</taxon>
        <taxon>lamiids</taxon>
        <taxon>Solanales</taxon>
        <taxon>Convolvulaceae</taxon>
        <taxon>Cuscuteae</taxon>
        <taxon>Cuscuta</taxon>
        <taxon>Cuscuta subgen. Cuscuta</taxon>
    </lineage>
</organism>
<accession>A0A9P1EFX6</accession>
<dbReference type="InterPro" id="IPR057237">
    <property type="entry name" value="DUF7915"/>
</dbReference>
<dbReference type="Proteomes" id="UP001152484">
    <property type="component" value="Unassembled WGS sequence"/>
</dbReference>
<dbReference type="OrthoDB" id="1909634at2759"/>
<dbReference type="PANTHER" id="PTHR33913:SF1">
    <property type="entry name" value="DRBM DOMAIN-CONTAINING PROTEIN"/>
    <property type="match status" value="1"/>
</dbReference>
<evidence type="ECO:0008006" key="6">
    <source>
        <dbReference type="Google" id="ProtNLM"/>
    </source>
</evidence>
<evidence type="ECO:0000313" key="5">
    <source>
        <dbReference type="Proteomes" id="UP001152484"/>
    </source>
</evidence>
<comment type="caution">
    <text evidence="4">The sequence shown here is derived from an EMBL/GenBank/DDBJ whole genome shotgun (WGS) entry which is preliminary data.</text>
</comment>
<reference evidence="4" key="1">
    <citation type="submission" date="2022-07" db="EMBL/GenBank/DDBJ databases">
        <authorList>
            <person name="Macas J."/>
            <person name="Novak P."/>
            <person name="Neumann P."/>
        </authorList>
    </citation>
    <scope>NUCLEOTIDE SEQUENCE</scope>
</reference>
<dbReference type="EMBL" id="CAMAPE010000038">
    <property type="protein sequence ID" value="CAH9101325.1"/>
    <property type="molecule type" value="Genomic_DNA"/>
</dbReference>
<dbReference type="AlphaFoldDB" id="A0A9P1EFX6"/>
<evidence type="ECO:0000259" key="2">
    <source>
        <dbReference type="Pfam" id="PF25500"/>
    </source>
</evidence>
<protein>
    <recommendedName>
        <fullName evidence="6">DRBM domain-containing protein</fullName>
    </recommendedName>
</protein>
<keyword evidence="1" id="KW-0812">Transmembrane</keyword>
<evidence type="ECO:0000313" key="4">
    <source>
        <dbReference type="EMBL" id="CAH9101325.1"/>
    </source>
</evidence>
<keyword evidence="1" id="KW-1133">Transmembrane helix</keyword>
<gene>
    <name evidence="4" type="ORF">CEURO_LOCUS15325</name>
</gene>
<proteinExistence type="predicted"/>
<feature type="domain" description="DUF7913" evidence="2">
    <location>
        <begin position="81"/>
        <end position="197"/>
    </location>
</feature>
<dbReference type="Pfam" id="PF25502">
    <property type="entry name" value="DUF7915"/>
    <property type="match status" value="1"/>
</dbReference>
<feature type="domain" description="DUF7915" evidence="3">
    <location>
        <begin position="234"/>
        <end position="371"/>
    </location>
</feature>
<dbReference type="Pfam" id="PF25500">
    <property type="entry name" value="DUF7913"/>
    <property type="match status" value="1"/>
</dbReference>
<evidence type="ECO:0000256" key="1">
    <source>
        <dbReference type="SAM" id="Phobius"/>
    </source>
</evidence>
<keyword evidence="1" id="KW-0472">Membrane</keyword>
<sequence length="640" mass="71176">MCLNPCSKFYRKLTFFSPNFFILLVDVCIFYTSGLFSDRGKQRKRFFFNFELCPFQSDAVLGYRESSLISEMDASGLVISRKEDVVETLLRLLVGPLLPVSHIPPGDPPIHKQQSVAKQLHAVVLLYNYYHRKQFPQEEHLDFEAFCKLAVTLRPVLAWHLNSKPPSNSEELDDREKNLSIVERSIQDACNLSLILDASKTNPVIEGWEISKVSVLLLDPDKENCFLMFGPVNEGVWSIPEKSIEIPTSDSKDVNKRKRIGGTLLKREPKTSESRLQQLAFLAVQDATGIKRADLTVLGKHIVYSLSKAKTTTCFYIMQCTKPTPNFIISLKGTIKSLQGPLVVKRSTWCFTTPVVEHFQLLPYATILSALHPGETAPISLQSSICKNTPYADENASLDMGDSNITMLGSTDNHNLVCEINKNQIGNENTSSKMGDTSTNMLDCLDNDCDNMAEVAEKVILSASKGNSSLQTALGVLSKENEALCNKKRCIEEKIALLDKSILEVLDGREDGLALEIQKNDSFCDEMCLKETHIQEVQHAHSIDLAYLHRVNSRTNEGVAPSLRPASQELDAICSTNGWRLPTYRLSSTHGGACVKIMIKGTSFECSCDGDQQSDSSEAKESAVAKLISRLGTISNRIDH</sequence>
<evidence type="ECO:0000259" key="3">
    <source>
        <dbReference type="Pfam" id="PF25502"/>
    </source>
</evidence>